<gene>
    <name evidence="15" type="primary">dinB</name>
    <name evidence="17" type="ORF">E7215_10390</name>
</gene>
<evidence type="ECO:0000259" key="16">
    <source>
        <dbReference type="PROSITE" id="PS50173"/>
    </source>
</evidence>
<evidence type="ECO:0000256" key="10">
    <source>
        <dbReference type="ARBA" id="ARBA00022842"/>
    </source>
</evidence>
<feature type="active site" evidence="15">
    <location>
        <position position="117"/>
    </location>
</feature>
<evidence type="ECO:0000256" key="7">
    <source>
        <dbReference type="ARBA" id="ARBA00022705"/>
    </source>
</evidence>
<dbReference type="Pfam" id="PF11799">
    <property type="entry name" value="IMS_C"/>
    <property type="match status" value="1"/>
</dbReference>
<dbReference type="InterPro" id="IPR017961">
    <property type="entry name" value="DNA_pol_Y-fam_little_finger"/>
</dbReference>
<dbReference type="GO" id="GO:0009432">
    <property type="term" value="P:SOS response"/>
    <property type="evidence" value="ECO:0007669"/>
    <property type="project" value="TreeGrafter"/>
</dbReference>
<dbReference type="InterPro" id="IPR036775">
    <property type="entry name" value="DNA_pol_Y-fam_lit_finger_sf"/>
</dbReference>
<evidence type="ECO:0000256" key="13">
    <source>
        <dbReference type="ARBA" id="ARBA00023204"/>
    </source>
</evidence>
<reference evidence="17" key="1">
    <citation type="submission" date="2019-04" db="EMBL/GenBank/DDBJ databases">
        <title>Evolution of Biomass-Degrading Anaerobic Consortia Revealed by Metagenomics.</title>
        <authorList>
            <person name="Peng X."/>
        </authorList>
    </citation>
    <scope>NUCLEOTIDE SEQUENCE</scope>
    <source>
        <strain evidence="17">SIG254</strain>
    </source>
</reference>
<comment type="function">
    <text evidence="15">Poorly processive, error-prone DNA polymerase involved in untargeted mutagenesis. Copies undamaged DNA at stalled replication forks, which arise in vivo from mismatched or misaligned primer ends. These misaligned primers can be extended by PolIV. Exhibits no 3'-5' exonuclease (proofreading) activity. May be involved in translesional synthesis, in conjunction with the beta clamp from PolIII.</text>
</comment>
<keyword evidence="12 15" id="KW-0238">DNA-binding</keyword>
<feature type="domain" description="UmuC" evidence="16">
    <location>
        <begin position="16"/>
        <end position="198"/>
    </location>
</feature>
<evidence type="ECO:0000256" key="5">
    <source>
        <dbReference type="ARBA" id="ARBA00022679"/>
    </source>
</evidence>
<dbReference type="InterPro" id="IPR022880">
    <property type="entry name" value="DNApol_IV"/>
</dbReference>
<keyword evidence="8 15" id="KW-0479">Metal-binding</keyword>
<evidence type="ECO:0000313" key="17">
    <source>
        <dbReference type="EMBL" id="MBE6060562.1"/>
    </source>
</evidence>
<dbReference type="SUPFAM" id="SSF100879">
    <property type="entry name" value="Lesion bypass DNA polymerase (Y-family), little finger domain"/>
    <property type="match status" value="1"/>
</dbReference>
<keyword evidence="10 15" id="KW-0460">Magnesium</keyword>
<dbReference type="Gene3D" id="3.30.70.270">
    <property type="match status" value="1"/>
</dbReference>
<dbReference type="InterPro" id="IPR053848">
    <property type="entry name" value="IMS_HHH_1"/>
</dbReference>
<dbReference type="Gene3D" id="3.40.1170.60">
    <property type="match status" value="1"/>
</dbReference>
<evidence type="ECO:0000313" key="18">
    <source>
        <dbReference type="Proteomes" id="UP000768462"/>
    </source>
</evidence>
<dbReference type="Gene3D" id="3.30.1490.100">
    <property type="entry name" value="DNA polymerase, Y-family, little finger domain"/>
    <property type="match status" value="1"/>
</dbReference>
<dbReference type="InterPro" id="IPR043128">
    <property type="entry name" value="Rev_trsase/Diguanyl_cyclase"/>
</dbReference>
<comment type="subcellular location">
    <subcellularLocation>
        <location evidence="1 15">Cytoplasm</location>
    </subcellularLocation>
</comment>
<dbReference type="GO" id="GO:0006261">
    <property type="term" value="P:DNA-templated DNA replication"/>
    <property type="evidence" value="ECO:0007669"/>
    <property type="project" value="UniProtKB-UniRule"/>
</dbReference>
<organism evidence="17 18">
    <name type="scientific">Clostridium sulfidigenes</name>
    <dbReference type="NCBI Taxonomy" id="318464"/>
    <lineage>
        <taxon>Bacteria</taxon>
        <taxon>Bacillati</taxon>
        <taxon>Bacillota</taxon>
        <taxon>Clostridia</taxon>
        <taxon>Eubacteriales</taxon>
        <taxon>Clostridiaceae</taxon>
        <taxon>Clostridium</taxon>
    </lineage>
</organism>
<evidence type="ECO:0000256" key="12">
    <source>
        <dbReference type="ARBA" id="ARBA00023125"/>
    </source>
</evidence>
<evidence type="ECO:0000256" key="15">
    <source>
        <dbReference type="HAMAP-Rule" id="MF_01113"/>
    </source>
</evidence>
<proteinExistence type="inferred from homology"/>
<dbReference type="GO" id="GO:0006281">
    <property type="term" value="P:DNA repair"/>
    <property type="evidence" value="ECO:0007669"/>
    <property type="project" value="UniProtKB-UniRule"/>
</dbReference>
<keyword evidence="4 15" id="KW-0963">Cytoplasm</keyword>
<dbReference type="Pfam" id="PF00817">
    <property type="entry name" value="IMS"/>
    <property type="match status" value="1"/>
</dbReference>
<dbReference type="PANTHER" id="PTHR11076">
    <property type="entry name" value="DNA REPAIR POLYMERASE UMUC / TRANSFERASE FAMILY MEMBER"/>
    <property type="match status" value="1"/>
</dbReference>
<evidence type="ECO:0000256" key="9">
    <source>
        <dbReference type="ARBA" id="ARBA00022763"/>
    </source>
</evidence>
<feature type="site" description="Substrate discrimination" evidence="15">
    <location>
        <position position="25"/>
    </location>
</feature>
<evidence type="ECO:0000256" key="4">
    <source>
        <dbReference type="ARBA" id="ARBA00022490"/>
    </source>
</evidence>
<dbReference type="InterPro" id="IPR001126">
    <property type="entry name" value="UmuC"/>
</dbReference>
<dbReference type="EC" id="2.7.7.7" evidence="15"/>
<dbReference type="GO" id="GO:0042276">
    <property type="term" value="P:error-prone translesion synthesis"/>
    <property type="evidence" value="ECO:0007669"/>
    <property type="project" value="TreeGrafter"/>
</dbReference>
<feature type="binding site" evidence="15">
    <location>
        <position position="116"/>
    </location>
    <ligand>
        <name>Mg(2+)</name>
        <dbReference type="ChEBI" id="CHEBI:18420"/>
    </ligand>
</feature>
<dbReference type="CDD" id="cd03586">
    <property type="entry name" value="PolY_Pol_IV_kappa"/>
    <property type="match status" value="1"/>
</dbReference>
<evidence type="ECO:0000256" key="8">
    <source>
        <dbReference type="ARBA" id="ARBA00022723"/>
    </source>
</evidence>
<evidence type="ECO:0000256" key="1">
    <source>
        <dbReference type="ARBA" id="ARBA00004496"/>
    </source>
</evidence>
<feature type="binding site" evidence="15">
    <location>
        <position position="20"/>
    </location>
    <ligand>
        <name>Mg(2+)</name>
        <dbReference type="ChEBI" id="CHEBI:18420"/>
    </ligand>
</feature>
<evidence type="ECO:0000256" key="14">
    <source>
        <dbReference type="ARBA" id="ARBA00049244"/>
    </source>
</evidence>
<keyword evidence="13 15" id="KW-0234">DNA repair</keyword>
<dbReference type="HAMAP" id="MF_01113">
    <property type="entry name" value="DNApol_IV"/>
    <property type="match status" value="1"/>
</dbReference>
<comment type="caution">
    <text evidence="17">The sequence shown here is derived from an EMBL/GenBank/DDBJ whole genome shotgun (WGS) entry which is preliminary data.</text>
</comment>
<dbReference type="EMBL" id="SVCM01000120">
    <property type="protein sequence ID" value="MBE6060562.1"/>
    <property type="molecule type" value="Genomic_DNA"/>
</dbReference>
<dbReference type="AlphaFoldDB" id="A0A927WB68"/>
<evidence type="ECO:0000256" key="11">
    <source>
        <dbReference type="ARBA" id="ARBA00022932"/>
    </source>
</evidence>
<keyword evidence="9 15" id="KW-0227">DNA damage</keyword>
<dbReference type="PROSITE" id="PS50173">
    <property type="entry name" value="UMUC"/>
    <property type="match status" value="1"/>
</dbReference>
<sequence length="424" mass="48224">MLIYHIWRWFYLERVILHSDINSCYASIELLHHPELKGKPVAVGGDPEARHGIVLAKDEIAKKFGVKTGMPLWQAKQLCPGIIFLPPKMDLYLRFSRMAHEIYGQYTDMQQAFGIDESWLDVTGSCGLFGNGFEIAKQISNRMKEELGITVSIGVSWNKIFAKLGSDYKKPDAITVISKENYKNIAWSLPASDLLYVGRSTNAKLKSININTIGDIAKTHPDFLKRHLGKMGLILHSFANGYDTSEVLVENYSAPIKSIGNSTTTPRDLVCDEDVWLIIIVLAESVTKRLRENGFKCTVVEISVRDTKLCSFSRQRKLLTPTNITKEVAQAAFKLFKENYSFKNPVRSIGVRGADLVIDTMPVQTDLFMDNEKRLKLEKIDEALDQIRRRFGYKSIQRAIMYTDRNLSRINPCEDHTVHPHGYF</sequence>
<dbReference type="GO" id="GO:0003684">
    <property type="term" value="F:damaged DNA binding"/>
    <property type="evidence" value="ECO:0007669"/>
    <property type="project" value="InterPro"/>
</dbReference>
<dbReference type="GO" id="GO:0000287">
    <property type="term" value="F:magnesium ion binding"/>
    <property type="evidence" value="ECO:0007669"/>
    <property type="project" value="UniProtKB-UniRule"/>
</dbReference>
<dbReference type="GO" id="GO:0005829">
    <property type="term" value="C:cytosol"/>
    <property type="evidence" value="ECO:0007669"/>
    <property type="project" value="TreeGrafter"/>
</dbReference>
<dbReference type="PANTHER" id="PTHR11076:SF35">
    <property type="entry name" value="DNA REPAIR PROTEIN HOMOLOG YOBH"/>
    <property type="match status" value="1"/>
</dbReference>
<name>A0A927WB68_9CLOT</name>
<keyword evidence="11 15" id="KW-0239">DNA-directed DNA polymerase</keyword>
<dbReference type="Proteomes" id="UP000768462">
    <property type="component" value="Unassembled WGS sequence"/>
</dbReference>
<keyword evidence="3 15" id="KW-0515">Mutator protein</keyword>
<dbReference type="SUPFAM" id="SSF56672">
    <property type="entry name" value="DNA/RNA polymerases"/>
    <property type="match status" value="1"/>
</dbReference>
<keyword evidence="7 15" id="KW-0235">DNA replication</keyword>
<evidence type="ECO:0000256" key="2">
    <source>
        <dbReference type="ARBA" id="ARBA00010945"/>
    </source>
</evidence>
<comment type="cofactor">
    <cofactor evidence="15">
        <name>Mg(2+)</name>
        <dbReference type="ChEBI" id="CHEBI:18420"/>
    </cofactor>
    <text evidence="15">Binds 2 magnesium ions per subunit.</text>
</comment>
<dbReference type="InterPro" id="IPR050116">
    <property type="entry name" value="DNA_polymerase-Y"/>
</dbReference>
<dbReference type="Pfam" id="PF21999">
    <property type="entry name" value="IMS_HHH_1"/>
    <property type="match status" value="1"/>
</dbReference>
<keyword evidence="6 15" id="KW-0548">Nucleotidyltransferase</keyword>
<dbReference type="InterPro" id="IPR043502">
    <property type="entry name" value="DNA/RNA_pol_sf"/>
</dbReference>
<evidence type="ECO:0000256" key="3">
    <source>
        <dbReference type="ARBA" id="ARBA00022457"/>
    </source>
</evidence>
<accession>A0A927WB68</accession>
<comment type="catalytic activity">
    <reaction evidence="14 15">
        <text>DNA(n) + a 2'-deoxyribonucleoside 5'-triphosphate = DNA(n+1) + diphosphate</text>
        <dbReference type="Rhea" id="RHEA:22508"/>
        <dbReference type="Rhea" id="RHEA-COMP:17339"/>
        <dbReference type="Rhea" id="RHEA-COMP:17340"/>
        <dbReference type="ChEBI" id="CHEBI:33019"/>
        <dbReference type="ChEBI" id="CHEBI:61560"/>
        <dbReference type="ChEBI" id="CHEBI:173112"/>
        <dbReference type="EC" id="2.7.7.7"/>
    </reaction>
</comment>
<evidence type="ECO:0000256" key="6">
    <source>
        <dbReference type="ARBA" id="ARBA00022695"/>
    </source>
</evidence>
<keyword evidence="5 15" id="KW-0808">Transferase</keyword>
<comment type="subunit">
    <text evidence="15">Monomer.</text>
</comment>
<dbReference type="GO" id="GO:0003887">
    <property type="term" value="F:DNA-directed DNA polymerase activity"/>
    <property type="evidence" value="ECO:0007669"/>
    <property type="project" value="UniProtKB-UniRule"/>
</dbReference>
<comment type="similarity">
    <text evidence="2 15">Belongs to the DNA polymerase type-Y family.</text>
</comment>
<protein>
    <recommendedName>
        <fullName evidence="15">DNA polymerase IV</fullName>
        <shortName evidence="15">Pol IV</shortName>
        <ecNumber evidence="15">2.7.7.7</ecNumber>
    </recommendedName>
</protein>
<dbReference type="Gene3D" id="1.10.150.20">
    <property type="entry name" value="5' to 3' exonuclease, C-terminal subdomain"/>
    <property type="match status" value="1"/>
</dbReference>